<gene>
    <name evidence="1" type="ORF">BWQ96_10140</name>
</gene>
<dbReference type="PANTHER" id="PTHR34044:SF1">
    <property type="entry name" value="NUCLEAR PROTEIN"/>
    <property type="match status" value="1"/>
</dbReference>
<evidence type="ECO:0000313" key="1">
    <source>
        <dbReference type="EMBL" id="PXF40148.1"/>
    </source>
</evidence>
<dbReference type="PANTHER" id="PTHR34044">
    <property type="entry name" value="NUCLEAR PROTEIN"/>
    <property type="match status" value="1"/>
</dbReference>
<evidence type="ECO:0008006" key="3">
    <source>
        <dbReference type="Google" id="ProtNLM"/>
    </source>
</evidence>
<keyword evidence="2" id="KW-1185">Reference proteome</keyword>
<comment type="caution">
    <text evidence="1">The sequence shown here is derived from an EMBL/GenBank/DDBJ whole genome shotgun (WGS) entry which is preliminary data.</text>
</comment>
<sequence>MVGLLRFIKIVFRSFTQRKRMKPAVIIGRGRIGSLFNIKTAFTGWRWILNFFFKRDVVLGRHDFIPESYTGPIFCCVRADVIATRINACPQSKREDLIFMQNGHIAPILERTGVLSSCTRAVLYIGVPAVHELPTDGVTDKDPQGLTVVFGKWAQQVKNRLSYHNLSCNIVDSEHFEKSYYEKITWLSTFNLIGMYYGGLLMSMVANDKADEAKKMMHELFGVVQQRTSISFDVKDSVERLLSYSRTLTTFPTSFSEYESRNAFFYEHSKRIMARGETEPSPTHSFYLQALFQQQHLKKPIPPANL</sequence>
<proteinExistence type="predicted"/>
<reference evidence="1 2" key="1">
    <citation type="journal article" date="2018" name="Mol. Biol. Evol.">
        <title>Analysis of the draft genome of the red seaweed Gracilariopsis chorda provides insights into genome size evolution in Rhodophyta.</title>
        <authorList>
            <person name="Lee J."/>
            <person name="Yang E.C."/>
            <person name="Graf L."/>
            <person name="Yang J.H."/>
            <person name="Qiu H."/>
            <person name="Zel Zion U."/>
            <person name="Chan C.X."/>
            <person name="Stephens T.G."/>
            <person name="Weber A.P.M."/>
            <person name="Boo G.H."/>
            <person name="Boo S.M."/>
            <person name="Kim K.M."/>
            <person name="Shin Y."/>
            <person name="Jung M."/>
            <person name="Lee S.J."/>
            <person name="Yim H.S."/>
            <person name="Lee J.H."/>
            <person name="Bhattacharya D."/>
            <person name="Yoon H.S."/>
        </authorList>
    </citation>
    <scope>NUCLEOTIDE SEQUENCE [LARGE SCALE GENOMIC DNA]</scope>
    <source>
        <strain evidence="1 2">SKKU-2015</strain>
        <tissue evidence="1">Whole body</tissue>
    </source>
</reference>
<organism evidence="1 2">
    <name type="scientific">Gracilariopsis chorda</name>
    <dbReference type="NCBI Taxonomy" id="448386"/>
    <lineage>
        <taxon>Eukaryota</taxon>
        <taxon>Rhodophyta</taxon>
        <taxon>Florideophyceae</taxon>
        <taxon>Rhodymeniophycidae</taxon>
        <taxon>Gracilariales</taxon>
        <taxon>Gracilariaceae</taxon>
        <taxon>Gracilariopsis</taxon>
    </lineage>
</organism>
<accession>A0A2V3IDN8</accession>
<name>A0A2V3IDN8_9FLOR</name>
<dbReference type="EMBL" id="NBIV01000353">
    <property type="protein sequence ID" value="PXF40148.1"/>
    <property type="molecule type" value="Genomic_DNA"/>
</dbReference>
<dbReference type="AlphaFoldDB" id="A0A2V3IDN8"/>
<evidence type="ECO:0000313" key="2">
    <source>
        <dbReference type="Proteomes" id="UP000247409"/>
    </source>
</evidence>
<protein>
    <recommendedName>
        <fullName evidence="3">Ketopantoate reductase C-terminal domain-containing protein</fullName>
    </recommendedName>
</protein>
<dbReference type="Proteomes" id="UP000247409">
    <property type="component" value="Unassembled WGS sequence"/>
</dbReference>
<dbReference type="STRING" id="448386.A0A2V3IDN8"/>